<name>A0A8H4R5P0_9AGAR</name>
<protein>
    <submittedName>
        <fullName evidence="1">Uncharacterized protein</fullName>
    </submittedName>
</protein>
<dbReference type="Proteomes" id="UP000521872">
    <property type="component" value="Unassembled WGS sequence"/>
</dbReference>
<keyword evidence="2" id="KW-1185">Reference proteome</keyword>
<proteinExistence type="predicted"/>
<reference evidence="1 2" key="1">
    <citation type="submission" date="2019-12" db="EMBL/GenBank/DDBJ databases">
        <authorList>
            <person name="Floudas D."/>
            <person name="Bentzer J."/>
            <person name="Ahren D."/>
            <person name="Johansson T."/>
            <person name="Persson P."/>
            <person name="Tunlid A."/>
        </authorList>
    </citation>
    <scope>NUCLEOTIDE SEQUENCE [LARGE SCALE GENOMIC DNA]</scope>
    <source>
        <strain evidence="1 2">CBS 102.39</strain>
    </source>
</reference>
<evidence type="ECO:0000313" key="1">
    <source>
        <dbReference type="EMBL" id="KAF4623900.1"/>
    </source>
</evidence>
<comment type="caution">
    <text evidence="1">The sequence shown here is derived from an EMBL/GenBank/DDBJ whole genome shotgun (WGS) entry which is preliminary data.</text>
</comment>
<gene>
    <name evidence="1" type="ORF">D9613_001807</name>
</gene>
<accession>A0A8H4R5P0</accession>
<dbReference type="EMBL" id="JAACJL010000001">
    <property type="protein sequence ID" value="KAF4623900.1"/>
    <property type="molecule type" value="Genomic_DNA"/>
</dbReference>
<evidence type="ECO:0000313" key="2">
    <source>
        <dbReference type="Proteomes" id="UP000521872"/>
    </source>
</evidence>
<organism evidence="1 2">
    <name type="scientific">Agrocybe pediades</name>
    <dbReference type="NCBI Taxonomy" id="84607"/>
    <lineage>
        <taxon>Eukaryota</taxon>
        <taxon>Fungi</taxon>
        <taxon>Dikarya</taxon>
        <taxon>Basidiomycota</taxon>
        <taxon>Agaricomycotina</taxon>
        <taxon>Agaricomycetes</taxon>
        <taxon>Agaricomycetidae</taxon>
        <taxon>Agaricales</taxon>
        <taxon>Agaricineae</taxon>
        <taxon>Strophariaceae</taxon>
        <taxon>Agrocybe</taxon>
    </lineage>
</organism>
<sequence>MLSLYSKAATLPGTANAQQKNEIGDLRDAIVSFTNLTVDSGRASVRLFCTVPTWSASTDTCLDLHDLNELRSRFLVFVHDLLQSLRASGVSASYSLSPSSSPLCVIGHRPLDTATVLDKLHQSKGTLKKEQVALVDVDNVTCLIMT</sequence>
<dbReference type="AlphaFoldDB" id="A0A8H4R5P0"/>